<dbReference type="KEGG" id="nas:GCU68_08730"/>
<keyword evidence="2" id="KW-1185">Reference proteome</keyword>
<dbReference type="RefSeq" id="WP_152940760.1">
    <property type="nucleotide sequence ID" value="NZ_CP045488.1"/>
</dbReference>
<gene>
    <name evidence="1" type="ORF">GCU68_08730</name>
</gene>
<accession>A0A5P9P394</accession>
<dbReference type="EMBL" id="CP045488">
    <property type="protein sequence ID" value="QFU82598.1"/>
    <property type="molecule type" value="Genomic_DNA"/>
</dbReference>
<sequence length="241" mass="27756">MNPEILLQCHDRVLLTDCRTNGLTIEEVEKNSDIKTDNIKREVPESDSIDSHEIVYSGMNDLDQSFSNLDIDDPGLVFDRSAGTISKRNKFADDTLNELIHSSTIPRQIPTQFYPFSPEDPLPIIGQRLLRHLMSESISRESASVRTDGGKIDATEIASDIHDYWKLLSTEGKAQIVKKINHILVKFNERSMDEDMRKLEESGQTYYVRTSQSFRRECMEVLEELEEEEPQETLDKWFGEN</sequence>
<dbReference type="Proteomes" id="UP000326170">
    <property type="component" value="Chromosome"/>
</dbReference>
<dbReference type="AlphaFoldDB" id="A0A5P9P394"/>
<evidence type="ECO:0000313" key="2">
    <source>
        <dbReference type="Proteomes" id="UP000326170"/>
    </source>
</evidence>
<protein>
    <submittedName>
        <fullName evidence="1">Uncharacterized protein</fullName>
    </submittedName>
</protein>
<reference evidence="1 2" key="1">
    <citation type="journal article" date="2007" name="Int. J. Syst. Evol. Microbiol.">
        <title>Natronorubrum sulfidifaciens sp. nov., an extremely haloalkaliphilic archaeon isolated from Aiding salt lake in Xin-Jiang, China.</title>
        <authorList>
            <person name="Cui H.L."/>
            <person name="Tohty D."/>
            <person name="Liu H.C."/>
            <person name="Liu S.J."/>
            <person name="Oren A."/>
            <person name="Zhou P.J."/>
        </authorList>
    </citation>
    <scope>NUCLEOTIDE SEQUENCE [LARGE SCALE GENOMIC DNA]</scope>
    <source>
        <strain evidence="1 2">7-3</strain>
    </source>
</reference>
<organism evidence="1 2">
    <name type="scientific">Natronorubrum aibiense</name>
    <dbReference type="NCBI Taxonomy" id="348826"/>
    <lineage>
        <taxon>Archaea</taxon>
        <taxon>Methanobacteriati</taxon>
        <taxon>Methanobacteriota</taxon>
        <taxon>Stenosarchaea group</taxon>
        <taxon>Halobacteria</taxon>
        <taxon>Halobacteriales</taxon>
        <taxon>Natrialbaceae</taxon>
        <taxon>Natronorubrum</taxon>
    </lineage>
</organism>
<name>A0A5P9P394_9EURY</name>
<proteinExistence type="predicted"/>
<dbReference type="GeneID" id="42301126"/>
<evidence type="ECO:0000313" key="1">
    <source>
        <dbReference type="EMBL" id="QFU82598.1"/>
    </source>
</evidence>